<dbReference type="HOGENOM" id="CLU_1587684_0_0_1"/>
<feature type="region of interest" description="Disordered" evidence="1">
    <location>
        <begin position="99"/>
        <end position="131"/>
    </location>
</feature>
<accession>F2RRX5</accession>
<organism evidence="2 3">
    <name type="scientific">Trichophyton tonsurans (strain CBS 112818)</name>
    <name type="common">Scalp ringworm fungus</name>
    <dbReference type="NCBI Taxonomy" id="647933"/>
    <lineage>
        <taxon>Eukaryota</taxon>
        <taxon>Fungi</taxon>
        <taxon>Dikarya</taxon>
        <taxon>Ascomycota</taxon>
        <taxon>Pezizomycotina</taxon>
        <taxon>Eurotiomycetes</taxon>
        <taxon>Eurotiomycetidae</taxon>
        <taxon>Onygenales</taxon>
        <taxon>Arthrodermataceae</taxon>
        <taxon>Trichophyton</taxon>
    </lineage>
</organism>
<keyword evidence="3" id="KW-1185">Reference proteome</keyword>
<feature type="compositionally biased region" description="Basic and acidic residues" evidence="1">
    <location>
        <begin position="120"/>
        <end position="131"/>
    </location>
</feature>
<dbReference type="Proteomes" id="UP000009172">
    <property type="component" value="Unassembled WGS sequence"/>
</dbReference>
<evidence type="ECO:0000313" key="3">
    <source>
        <dbReference type="Proteomes" id="UP000009172"/>
    </source>
</evidence>
<feature type="compositionally biased region" description="Polar residues" evidence="1">
    <location>
        <begin position="22"/>
        <end position="34"/>
    </location>
</feature>
<reference evidence="3" key="1">
    <citation type="journal article" date="2012" name="MBio">
        <title>Comparative genome analysis of Trichophyton rubrum and related dermatophytes reveals candidate genes involved in infection.</title>
        <authorList>
            <person name="Martinez D.A."/>
            <person name="Oliver B.G."/>
            <person name="Graeser Y."/>
            <person name="Goldberg J.M."/>
            <person name="Li W."/>
            <person name="Martinez-Rossi N.M."/>
            <person name="Monod M."/>
            <person name="Shelest E."/>
            <person name="Barton R.C."/>
            <person name="Birch E."/>
            <person name="Brakhage A.A."/>
            <person name="Chen Z."/>
            <person name="Gurr S.J."/>
            <person name="Heiman D."/>
            <person name="Heitman J."/>
            <person name="Kosti I."/>
            <person name="Rossi A."/>
            <person name="Saif S."/>
            <person name="Samalova M."/>
            <person name="Saunders C.W."/>
            <person name="Shea T."/>
            <person name="Summerbell R.C."/>
            <person name="Xu J."/>
            <person name="Young S."/>
            <person name="Zeng Q."/>
            <person name="Birren B.W."/>
            <person name="Cuomo C.A."/>
            <person name="White T.C."/>
        </authorList>
    </citation>
    <scope>NUCLEOTIDE SEQUENCE [LARGE SCALE GENOMIC DNA]</scope>
    <source>
        <strain evidence="3">CBS 112818</strain>
    </source>
</reference>
<feature type="region of interest" description="Disordered" evidence="1">
    <location>
        <begin position="1"/>
        <end position="35"/>
    </location>
</feature>
<name>F2RRX5_TRIT1</name>
<evidence type="ECO:0000313" key="2">
    <source>
        <dbReference type="EMBL" id="EGD94034.1"/>
    </source>
</evidence>
<gene>
    <name evidence="2" type="ORF">TESG_08310</name>
</gene>
<protein>
    <submittedName>
        <fullName evidence="2">Uncharacterized protein</fullName>
    </submittedName>
</protein>
<proteinExistence type="predicted"/>
<dbReference type="AlphaFoldDB" id="F2RRX5"/>
<sequence length="168" mass="18717">MEDQGSRRNMPYESALQRGDSCVSSNSPAGSSGATRAIRNGLFRAPRCILRRNVCLHRDDRAVDWKWKESGAARKNGLFQVRPERRCLGGAVSRHCKANQRQEIAAGGVKSPGRGPWPPRRGDSEARRGMSECLDRCEQPARYRGRTAGLETPSGEVIERRAKEVELK</sequence>
<evidence type="ECO:0000256" key="1">
    <source>
        <dbReference type="SAM" id="MobiDB-lite"/>
    </source>
</evidence>
<dbReference type="EMBL" id="GG698481">
    <property type="protein sequence ID" value="EGD94034.1"/>
    <property type="molecule type" value="Genomic_DNA"/>
</dbReference>